<protein>
    <recommendedName>
        <fullName evidence="5">Carboxypeptidase Q</fullName>
    </recommendedName>
    <alternativeName>
        <fullName evidence="20">Plasma glutamate carboxypeptidase</fullName>
    </alternativeName>
</protein>
<dbReference type="PANTHER" id="PTHR12053:SF3">
    <property type="entry name" value="CARBOXYPEPTIDASE Q"/>
    <property type="match status" value="1"/>
</dbReference>
<accession>A0A521E2M5</accession>
<dbReference type="Gene3D" id="3.40.630.10">
    <property type="entry name" value="Zn peptidases"/>
    <property type="match status" value="1"/>
</dbReference>
<keyword evidence="11" id="KW-0378">Hydrolase</keyword>
<dbReference type="OrthoDB" id="9769665at2"/>
<dbReference type="Gene3D" id="3.50.30.30">
    <property type="match status" value="1"/>
</dbReference>
<dbReference type="EMBL" id="FXTH01000013">
    <property type="protein sequence ID" value="SMO78214.1"/>
    <property type="molecule type" value="Genomic_DNA"/>
</dbReference>
<dbReference type="PANTHER" id="PTHR12053">
    <property type="entry name" value="PROTEASE FAMILY M28 PLASMA GLUTAMATE CARBOXYPEPTIDASE-RELATED"/>
    <property type="match status" value="1"/>
</dbReference>
<dbReference type="Pfam" id="PF04389">
    <property type="entry name" value="Peptidase_M28"/>
    <property type="match status" value="1"/>
</dbReference>
<keyword evidence="18" id="KW-0458">Lysosome</keyword>
<sequence length="460" mass="50541">MLNLRFPILCFALPFLLSVTARGQSTSYDFSEYREEAETLIDAALQDDEAFQTLTYFADTFGHRLSGSQSLEHSIDWIVERMQEQPLDRVTTHPVMVPHWVRGEESATLIRPRRMDLPMLGLGGSISTPDGGLQAEVLVVNSFEELKSQADRARGKIVLYNVPFVTYGETVQYRMNGAIEAAKAGAVASLIRSVGPYSMKTPHTGTSNYQEDTPKIPHAAITTEHAAMLQRMQERGETIRLHLEMNARTLPDARSRNVIAEIKGSEKPGEIVVMGGHIDSWDVGQGVMDDAGGSFAAWEALLLMKELGLQPRRTVRVVMWTNEENGLRGATAYRDSVQADGSIDDHVLAIESDAGVFDPQGFGFSGSDEAYAMISAVGELLQPIDADNISRGGGGADIGPIMREGVPGMGLLVDSSRYFWYHHTAADTIDKLDPEEYKKCIAAMAVMAYVVADMPERLPR</sequence>
<dbReference type="GO" id="GO:0046872">
    <property type="term" value="F:metal ion binding"/>
    <property type="evidence" value="ECO:0007669"/>
    <property type="project" value="UniProtKB-KW"/>
</dbReference>
<evidence type="ECO:0000259" key="22">
    <source>
        <dbReference type="Pfam" id="PF04389"/>
    </source>
</evidence>
<feature type="chain" id="PRO_5021740998" description="Carboxypeptidase Q" evidence="21">
    <location>
        <begin position="24"/>
        <end position="460"/>
    </location>
</feature>
<dbReference type="CDD" id="cd03883">
    <property type="entry name" value="M28_Pgcp_like"/>
    <property type="match status" value="1"/>
</dbReference>
<dbReference type="GO" id="GO:0005615">
    <property type="term" value="C:extracellular space"/>
    <property type="evidence" value="ECO:0007669"/>
    <property type="project" value="TreeGrafter"/>
</dbReference>
<keyword evidence="9" id="KW-0479">Metal-binding</keyword>
<dbReference type="Proteomes" id="UP000317593">
    <property type="component" value="Unassembled WGS sequence"/>
</dbReference>
<feature type="signal peptide" evidence="21">
    <location>
        <begin position="1"/>
        <end position="23"/>
    </location>
</feature>
<evidence type="ECO:0000256" key="12">
    <source>
        <dbReference type="ARBA" id="ARBA00022824"/>
    </source>
</evidence>
<feature type="domain" description="Peptidase M28" evidence="22">
    <location>
        <begin position="257"/>
        <end position="445"/>
    </location>
</feature>
<dbReference type="GO" id="GO:0043171">
    <property type="term" value="P:peptide catabolic process"/>
    <property type="evidence" value="ECO:0007669"/>
    <property type="project" value="TreeGrafter"/>
</dbReference>
<evidence type="ECO:0000256" key="9">
    <source>
        <dbReference type="ARBA" id="ARBA00022723"/>
    </source>
</evidence>
<evidence type="ECO:0000256" key="3">
    <source>
        <dbReference type="ARBA" id="ARBA00004555"/>
    </source>
</evidence>
<proteinExistence type="predicted"/>
<reference evidence="23 24" key="1">
    <citation type="submission" date="2017-05" db="EMBL/GenBank/DDBJ databases">
        <authorList>
            <person name="Varghese N."/>
            <person name="Submissions S."/>
        </authorList>
    </citation>
    <scope>NUCLEOTIDE SEQUENCE [LARGE SCALE GENOMIC DNA]</scope>
    <source>
        <strain evidence="23 24">DSM 21194</strain>
    </source>
</reference>
<dbReference type="RefSeq" id="WP_142715215.1">
    <property type="nucleotide sequence ID" value="NZ_FXTH01000013.1"/>
</dbReference>
<evidence type="ECO:0000256" key="19">
    <source>
        <dbReference type="ARBA" id="ARBA00025833"/>
    </source>
</evidence>
<gene>
    <name evidence="23" type="ORF">SAMN06265218_1137</name>
</gene>
<evidence type="ECO:0000256" key="4">
    <source>
        <dbReference type="ARBA" id="ARBA00004613"/>
    </source>
</evidence>
<evidence type="ECO:0000256" key="14">
    <source>
        <dbReference type="ARBA" id="ARBA00023034"/>
    </source>
</evidence>
<evidence type="ECO:0000256" key="13">
    <source>
        <dbReference type="ARBA" id="ARBA00022833"/>
    </source>
</evidence>
<dbReference type="FunFam" id="3.50.30.30:FF:000009">
    <property type="entry name" value="Carboxypeptidase Q"/>
    <property type="match status" value="1"/>
</dbReference>
<dbReference type="AlphaFoldDB" id="A0A521E2M5"/>
<keyword evidence="14" id="KW-0333">Golgi apparatus</keyword>
<keyword evidence="12" id="KW-0256">Endoplasmic reticulum</keyword>
<keyword evidence="15" id="KW-0482">Metalloprotease</keyword>
<evidence type="ECO:0000256" key="20">
    <source>
        <dbReference type="ARBA" id="ARBA00033328"/>
    </source>
</evidence>
<keyword evidence="6" id="KW-0964">Secreted</keyword>
<evidence type="ECO:0000256" key="1">
    <source>
        <dbReference type="ARBA" id="ARBA00004240"/>
    </source>
</evidence>
<name>A0A521E2M5_9BACT</name>
<dbReference type="GO" id="GO:0006508">
    <property type="term" value="P:proteolysis"/>
    <property type="evidence" value="ECO:0007669"/>
    <property type="project" value="UniProtKB-KW"/>
</dbReference>
<evidence type="ECO:0000256" key="7">
    <source>
        <dbReference type="ARBA" id="ARBA00022645"/>
    </source>
</evidence>
<keyword evidence="24" id="KW-1185">Reference proteome</keyword>
<keyword evidence="10 21" id="KW-0732">Signal</keyword>
<dbReference type="GO" id="GO:0005764">
    <property type="term" value="C:lysosome"/>
    <property type="evidence" value="ECO:0007669"/>
    <property type="project" value="UniProtKB-SubCell"/>
</dbReference>
<evidence type="ECO:0000256" key="2">
    <source>
        <dbReference type="ARBA" id="ARBA00004371"/>
    </source>
</evidence>
<evidence type="ECO:0000256" key="18">
    <source>
        <dbReference type="ARBA" id="ARBA00023228"/>
    </source>
</evidence>
<dbReference type="InterPro" id="IPR007484">
    <property type="entry name" value="Peptidase_M28"/>
</dbReference>
<evidence type="ECO:0000256" key="5">
    <source>
        <dbReference type="ARBA" id="ARBA00014116"/>
    </source>
</evidence>
<keyword evidence="7 23" id="KW-0121">Carboxypeptidase</keyword>
<keyword evidence="16" id="KW-0865">Zymogen</keyword>
<evidence type="ECO:0000256" key="15">
    <source>
        <dbReference type="ARBA" id="ARBA00023049"/>
    </source>
</evidence>
<organism evidence="23 24">
    <name type="scientific">Fodinibius sediminis</name>
    <dbReference type="NCBI Taxonomy" id="1214077"/>
    <lineage>
        <taxon>Bacteria</taxon>
        <taxon>Pseudomonadati</taxon>
        <taxon>Balneolota</taxon>
        <taxon>Balneolia</taxon>
        <taxon>Balneolales</taxon>
        <taxon>Balneolaceae</taxon>
        <taxon>Fodinibius</taxon>
    </lineage>
</organism>
<evidence type="ECO:0000256" key="10">
    <source>
        <dbReference type="ARBA" id="ARBA00022729"/>
    </source>
</evidence>
<dbReference type="GO" id="GO:0004180">
    <property type="term" value="F:carboxypeptidase activity"/>
    <property type="evidence" value="ECO:0007669"/>
    <property type="project" value="UniProtKB-KW"/>
</dbReference>
<evidence type="ECO:0000256" key="11">
    <source>
        <dbReference type="ARBA" id="ARBA00022801"/>
    </source>
</evidence>
<keyword evidence="13" id="KW-0862">Zinc</keyword>
<dbReference type="SUPFAM" id="SSF53187">
    <property type="entry name" value="Zn-dependent exopeptidases"/>
    <property type="match status" value="1"/>
</dbReference>
<evidence type="ECO:0000256" key="16">
    <source>
        <dbReference type="ARBA" id="ARBA00023145"/>
    </source>
</evidence>
<evidence type="ECO:0000256" key="21">
    <source>
        <dbReference type="SAM" id="SignalP"/>
    </source>
</evidence>
<evidence type="ECO:0000313" key="23">
    <source>
        <dbReference type="EMBL" id="SMO78214.1"/>
    </source>
</evidence>
<dbReference type="GO" id="GO:0070573">
    <property type="term" value="F:metallodipeptidase activity"/>
    <property type="evidence" value="ECO:0007669"/>
    <property type="project" value="InterPro"/>
</dbReference>
<comment type="subunit">
    <text evidence="19">Homodimer. The monomeric form is inactive while the homodimer is active.</text>
</comment>
<evidence type="ECO:0000256" key="6">
    <source>
        <dbReference type="ARBA" id="ARBA00022525"/>
    </source>
</evidence>
<evidence type="ECO:0000313" key="24">
    <source>
        <dbReference type="Proteomes" id="UP000317593"/>
    </source>
</evidence>
<keyword evidence="17" id="KW-0325">Glycoprotein</keyword>
<dbReference type="InterPro" id="IPR039866">
    <property type="entry name" value="CPQ"/>
</dbReference>
<evidence type="ECO:0000256" key="17">
    <source>
        <dbReference type="ARBA" id="ARBA00023180"/>
    </source>
</evidence>
<comment type="subcellular location">
    <subcellularLocation>
        <location evidence="1">Endoplasmic reticulum</location>
    </subcellularLocation>
    <subcellularLocation>
        <location evidence="3">Golgi apparatus</location>
    </subcellularLocation>
    <subcellularLocation>
        <location evidence="2">Lysosome</location>
    </subcellularLocation>
    <subcellularLocation>
        <location evidence="4">Secreted</location>
    </subcellularLocation>
</comment>
<keyword evidence="8" id="KW-0645">Protease</keyword>
<evidence type="ECO:0000256" key="8">
    <source>
        <dbReference type="ARBA" id="ARBA00022670"/>
    </source>
</evidence>